<protein>
    <recommendedName>
        <fullName evidence="4">Single domain-containing protein</fullName>
    </recommendedName>
</protein>
<dbReference type="SMART" id="SM01318">
    <property type="entry name" value="SVWC"/>
    <property type="match status" value="1"/>
</dbReference>
<keyword evidence="2" id="KW-0964">Secreted</keyword>
<comment type="caution">
    <text evidence="5">The sequence shown here is derived from an EMBL/GenBank/DDBJ whole genome shotgun (WGS) entry which is preliminary data.</text>
</comment>
<dbReference type="Proteomes" id="UP001516400">
    <property type="component" value="Unassembled WGS sequence"/>
</dbReference>
<organism evidence="5 6">
    <name type="scientific">Cryptolaemus montrouzieri</name>
    <dbReference type="NCBI Taxonomy" id="559131"/>
    <lineage>
        <taxon>Eukaryota</taxon>
        <taxon>Metazoa</taxon>
        <taxon>Ecdysozoa</taxon>
        <taxon>Arthropoda</taxon>
        <taxon>Hexapoda</taxon>
        <taxon>Insecta</taxon>
        <taxon>Pterygota</taxon>
        <taxon>Neoptera</taxon>
        <taxon>Endopterygota</taxon>
        <taxon>Coleoptera</taxon>
        <taxon>Polyphaga</taxon>
        <taxon>Cucujiformia</taxon>
        <taxon>Coccinelloidea</taxon>
        <taxon>Coccinellidae</taxon>
        <taxon>Scymninae</taxon>
        <taxon>Scymnini</taxon>
        <taxon>Cryptolaemus</taxon>
    </lineage>
</organism>
<dbReference type="InterPro" id="IPR029277">
    <property type="entry name" value="SVWC_dom"/>
</dbReference>
<dbReference type="PANTHER" id="PTHR39957">
    <property type="entry name" value="AT09846P1-RELATED"/>
    <property type="match status" value="1"/>
</dbReference>
<evidence type="ECO:0000259" key="4">
    <source>
        <dbReference type="SMART" id="SM01318"/>
    </source>
</evidence>
<reference evidence="5 6" key="1">
    <citation type="journal article" date="2021" name="BMC Biol.">
        <title>Horizontally acquired antibacterial genes associated with adaptive radiation of ladybird beetles.</title>
        <authorList>
            <person name="Li H.S."/>
            <person name="Tang X.F."/>
            <person name="Huang Y.H."/>
            <person name="Xu Z.Y."/>
            <person name="Chen M.L."/>
            <person name="Du X.Y."/>
            <person name="Qiu B.Y."/>
            <person name="Chen P.T."/>
            <person name="Zhang W."/>
            <person name="Slipinski A."/>
            <person name="Escalona H.E."/>
            <person name="Waterhouse R.M."/>
            <person name="Zwick A."/>
            <person name="Pang H."/>
        </authorList>
    </citation>
    <scope>NUCLEOTIDE SEQUENCE [LARGE SCALE GENOMIC DNA]</scope>
    <source>
        <strain evidence="5">SYSU2018</strain>
    </source>
</reference>
<dbReference type="PANTHER" id="PTHR39957:SF1">
    <property type="entry name" value="AT09846P1-RELATED"/>
    <property type="match status" value="1"/>
</dbReference>
<keyword evidence="6" id="KW-1185">Reference proteome</keyword>
<evidence type="ECO:0000256" key="1">
    <source>
        <dbReference type="ARBA" id="ARBA00004613"/>
    </source>
</evidence>
<feature type="signal peptide" evidence="3">
    <location>
        <begin position="1"/>
        <end position="17"/>
    </location>
</feature>
<evidence type="ECO:0000256" key="3">
    <source>
        <dbReference type="SAM" id="SignalP"/>
    </source>
</evidence>
<sequence length="115" mass="12929">MKHILIVLAFVAISVRANFSYTENSPEDKIRGQPGKCYIEELGLFEKGNPIKIKDKCKTVKCLDDGKIEVTICPPLIVEPPCYAVYPTEKPLPECCNFEVKCLRVPKPPTPPQRV</sequence>
<dbReference type="GO" id="GO:0005576">
    <property type="term" value="C:extracellular region"/>
    <property type="evidence" value="ECO:0007669"/>
    <property type="project" value="UniProtKB-SubCell"/>
</dbReference>
<accession>A0ABD2MIK5</accession>
<proteinExistence type="predicted"/>
<name>A0ABD2MIK5_9CUCU</name>
<dbReference type="Pfam" id="PF15430">
    <property type="entry name" value="SVWC"/>
    <property type="match status" value="1"/>
</dbReference>
<dbReference type="InterPro" id="IPR053308">
    <property type="entry name" value="Vago-like"/>
</dbReference>
<dbReference type="AlphaFoldDB" id="A0ABD2MIK5"/>
<feature type="chain" id="PRO_5044811058" description="Single domain-containing protein" evidence="3">
    <location>
        <begin position="18"/>
        <end position="115"/>
    </location>
</feature>
<evidence type="ECO:0000313" key="6">
    <source>
        <dbReference type="Proteomes" id="UP001516400"/>
    </source>
</evidence>
<comment type="subcellular location">
    <subcellularLocation>
        <location evidence="1">Secreted</location>
    </subcellularLocation>
</comment>
<evidence type="ECO:0000313" key="5">
    <source>
        <dbReference type="EMBL" id="KAL3266188.1"/>
    </source>
</evidence>
<evidence type="ECO:0000256" key="2">
    <source>
        <dbReference type="ARBA" id="ARBA00022525"/>
    </source>
</evidence>
<gene>
    <name evidence="5" type="ORF">HHI36_010371</name>
</gene>
<dbReference type="EMBL" id="JABFTP020000001">
    <property type="protein sequence ID" value="KAL3266188.1"/>
    <property type="molecule type" value="Genomic_DNA"/>
</dbReference>
<feature type="domain" description="Single" evidence="4">
    <location>
        <begin position="37"/>
        <end position="102"/>
    </location>
</feature>
<keyword evidence="3" id="KW-0732">Signal</keyword>